<name>A0ABN8MPP3_9CNID</name>
<dbReference type="PANTHER" id="PTHR15462">
    <property type="entry name" value="SERINE PROTEASE"/>
    <property type="match status" value="1"/>
</dbReference>
<dbReference type="Gene3D" id="2.40.10.10">
    <property type="entry name" value="Trypsin-like serine proteases"/>
    <property type="match status" value="2"/>
</dbReference>
<dbReference type="PROSITE" id="PS00134">
    <property type="entry name" value="TRYPSIN_HIS"/>
    <property type="match status" value="1"/>
</dbReference>
<dbReference type="PANTHER" id="PTHR15462:SF8">
    <property type="entry name" value="SERINE PROTEASE"/>
    <property type="match status" value="1"/>
</dbReference>
<keyword evidence="4" id="KW-0732">Signal</keyword>
<keyword evidence="5 7" id="KW-0378">Hydrolase</keyword>
<dbReference type="InterPro" id="IPR050966">
    <property type="entry name" value="Glutamyl_endopeptidase"/>
</dbReference>
<accession>A0ABN8MPP3</accession>
<evidence type="ECO:0000256" key="1">
    <source>
        <dbReference type="ARBA" id="ARBA00007664"/>
    </source>
</evidence>
<evidence type="ECO:0000256" key="5">
    <source>
        <dbReference type="ARBA" id="ARBA00022801"/>
    </source>
</evidence>
<feature type="non-terminal residue" evidence="10">
    <location>
        <position position="1"/>
    </location>
</feature>
<organism evidence="10 11">
    <name type="scientific">Porites evermanni</name>
    <dbReference type="NCBI Taxonomy" id="104178"/>
    <lineage>
        <taxon>Eukaryota</taxon>
        <taxon>Metazoa</taxon>
        <taxon>Cnidaria</taxon>
        <taxon>Anthozoa</taxon>
        <taxon>Hexacorallia</taxon>
        <taxon>Scleractinia</taxon>
        <taxon>Fungiina</taxon>
        <taxon>Poritidae</taxon>
        <taxon>Porites</taxon>
    </lineage>
</organism>
<evidence type="ECO:0000256" key="2">
    <source>
        <dbReference type="ARBA" id="ARBA00008764"/>
    </source>
</evidence>
<sequence>SVRSVLVSTSFFMMIFARIFIVVVSILCLSVPGPVNSSRGKHVKHTKSLSDSSLNGSKSLTKEETDEDFPPLNFRIKDVSTTPLGKVNRTSDFRANSTRLVDLDDLSQDTQKENISRLNYETFWHNGSLTLTLVDLEERGKNSSYVRHDVWDRLPQFELEKNAQDSDWTSDDLKFIHPDPDTRRSRKRRAIFGKDNRIEVSAEDLKQSPYSAVVKINTGCTGTLISTEHVLTAAHCVHDGLQYIMDVPHLKVGVLRRQGKVRWIRVDNIRVPRGWTLSNDFRYDYSVLKLHRSVPESASFLEIYEIPEELSVSMRIQFASFPADKQDNTLWYSYCKAHCHQHAILNRCDSYHGSSGAGIYGKIYKKRSQGYERFIMGVFNGVGNRVRFRGRMRRMNVGTKITPLKLAQIRSWMDADPPNRHTLMVLGNNNE</sequence>
<dbReference type="Proteomes" id="UP001159427">
    <property type="component" value="Unassembled WGS sequence"/>
</dbReference>
<keyword evidence="11" id="KW-1185">Reference proteome</keyword>
<feature type="compositionally biased region" description="Low complexity" evidence="8">
    <location>
        <begin position="49"/>
        <end position="59"/>
    </location>
</feature>
<dbReference type="InterPro" id="IPR001254">
    <property type="entry name" value="Trypsin_dom"/>
</dbReference>
<evidence type="ECO:0000259" key="9">
    <source>
        <dbReference type="PROSITE" id="PS50240"/>
    </source>
</evidence>
<reference evidence="10 11" key="1">
    <citation type="submission" date="2022-05" db="EMBL/GenBank/DDBJ databases">
        <authorList>
            <consortium name="Genoscope - CEA"/>
            <person name="William W."/>
        </authorList>
    </citation>
    <scope>NUCLEOTIDE SEQUENCE [LARGE SCALE GENOMIC DNA]</scope>
</reference>
<dbReference type="SUPFAM" id="SSF50494">
    <property type="entry name" value="Trypsin-like serine proteases"/>
    <property type="match status" value="1"/>
</dbReference>
<comment type="similarity">
    <text evidence="1">Belongs to the peptidase S1 family.</text>
</comment>
<proteinExistence type="inferred from homology"/>
<dbReference type="InterPro" id="IPR018114">
    <property type="entry name" value="TRYPSIN_HIS"/>
</dbReference>
<dbReference type="InterPro" id="IPR008256">
    <property type="entry name" value="Peptidase_S1B"/>
</dbReference>
<comment type="similarity">
    <text evidence="2 7">Belongs to the peptidase S1B family.</text>
</comment>
<evidence type="ECO:0000313" key="11">
    <source>
        <dbReference type="Proteomes" id="UP001159427"/>
    </source>
</evidence>
<dbReference type="PROSITE" id="PS50240">
    <property type="entry name" value="TRYPSIN_DOM"/>
    <property type="match status" value="1"/>
</dbReference>
<evidence type="ECO:0000313" key="10">
    <source>
        <dbReference type="EMBL" id="CAH3033027.1"/>
    </source>
</evidence>
<feature type="domain" description="Peptidase S1" evidence="9">
    <location>
        <begin position="191"/>
        <end position="418"/>
    </location>
</feature>
<dbReference type="EMBL" id="CALNXI010000688">
    <property type="protein sequence ID" value="CAH3033027.1"/>
    <property type="molecule type" value="Genomic_DNA"/>
</dbReference>
<keyword evidence="3 7" id="KW-0645">Protease</keyword>
<protein>
    <recommendedName>
        <fullName evidence="7">Serine protease</fullName>
        <ecNumber evidence="7">3.4.21.-</ecNumber>
    </recommendedName>
</protein>
<evidence type="ECO:0000256" key="8">
    <source>
        <dbReference type="SAM" id="MobiDB-lite"/>
    </source>
</evidence>
<feature type="region of interest" description="Disordered" evidence="8">
    <location>
        <begin position="36"/>
        <end position="66"/>
    </location>
</feature>
<comment type="caution">
    <text evidence="10">The sequence shown here is derived from an EMBL/GenBank/DDBJ whole genome shotgun (WGS) entry which is preliminary data.</text>
</comment>
<dbReference type="InterPro" id="IPR043504">
    <property type="entry name" value="Peptidase_S1_PA_chymotrypsin"/>
</dbReference>
<evidence type="ECO:0000256" key="3">
    <source>
        <dbReference type="ARBA" id="ARBA00022670"/>
    </source>
</evidence>
<dbReference type="Pfam" id="PF00089">
    <property type="entry name" value="Trypsin"/>
    <property type="match status" value="1"/>
</dbReference>
<evidence type="ECO:0000256" key="4">
    <source>
        <dbReference type="ARBA" id="ARBA00022729"/>
    </source>
</evidence>
<keyword evidence="6 7" id="KW-0720">Serine protease</keyword>
<dbReference type="PRINTS" id="PR00839">
    <property type="entry name" value="V8PROTEASE"/>
</dbReference>
<dbReference type="EC" id="3.4.21.-" evidence="7"/>
<evidence type="ECO:0000256" key="6">
    <source>
        <dbReference type="ARBA" id="ARBA00022825"/>
    </source>
</evidence>
<dbReference type="InterPro" id="IPR009003">
    <property type="entry name" value="Peptidase_S1_PA"/>
</dbReference>
<evidence type="ECO:0000256" key="7">
    <source>
        <dbReference type="RuleBase" id="RU004296"/>
    </source>
</evidence>
<gene>
    <name evidence="10" type="ORF">PEVE_00039232</name>
</gene>